<proteinExistence type="predicted"/>
<dbReference type="GO" id="GO:0044038">
    <property type="term" value="P:cell wall macromolecule biosynthetic process"/>
    <property type="evidence" value="ECO:0007669"/>
    <property type="project" value="TreeGrafter"/>
</dbReference>
<dbReference type="GO" id="GO:0046872">
    <property type="term" value="F:metal ion binding"/>
    <property type="evidence" value="ECO:0007669"/>
    <property type="project" value="UniProtKB-KW"/>
</dbReference>
<evidence type="ECO:0000256" key="7">
    <source>
        <dbReference type="PIRSR" id="PIRSR600715-1"/>
    </source>
</evidence>
<organism evidence="9 10">
    <name type="scientific">Candidatus Proximibacter danicus</name>
    <dbReference type="NCBI Taxonomy" id="2954365"/>
    <lineage>
        <taxon>Bacteria</taxon>
        <taxon>Pseudomonadati</taxon>
        <taxon>Pseudomonadota</taxon>
        <taxon>Betaproteobacteria</taxon>
        <taxon>Candidatus Proximibacter</taxon>
    </lineage>
</organism>
<keyword evidence="2" id="KW-1003">Cell membrane</keyword>
<dbReference type="GO" id="GO:0071555">
    <property type="term" value="P:cell wall organization"/>
    <property type="evidence" value="ECO:0007669"/>
    <property type="project" value="TreeGrafter"/>
</dbReference>
<evidence type="ECO:0000313" key="9">
    <source>
        <dbReference type="EMBL" id="MBK8523310.1"/>
    </source>
</evidence>
<feature type="binding site" evidence="7">
    <location>
        <position position="127"/>
    </location>
    <ligand>
        <name>Mg(2+)</name>
        <dbReference type="ChEBI" id="CHEBI:18420"/>
    </ligand>
</feature>
<feature type="transmembrane region" description="Helical" evidence="8">
    <location>
        <begin position="99"/>
        <end position="116"/>
    </location>
</feature>
<gene>
    <name evidence="9" type="ORF">IPL58_03795</name>
</gene>
<feature type="transmembrane region" description="Helical" evidence="8">
    <location>
        <begin position="226"/>
        <end position="248"/>
    </location>
</feature>
<name>A0A9D7JYU2_9PROT</name>
<keyword evidence="3" id="KW-0808">Transferase</keyword>
<dbReference type="Proteomes" id="UP000886689">
    <property type="component" value="Unassembled WGS sequence"/>
</dbReference>
<dbReference type="GO" id="GO:0005886">
    <property type="term" value="C:plasma membrane"/>
    <property type="evidence" value="ECO:0007669"/>
    <property type="project" value="UniProtKB-SubCell"/>
</dbReference>
<dbReference type="GO" id="GO:0016780">
    <property type="term" value="F:phosphotransferase activity, for other substituted phosphate groups"/>
    <property type="evidence" value="ECO:0007669"/>
    <property type="project" value="InterPro"/>
</dbReference>
<feature type="transmembrane region" description="Helical" evidence="8">
    <location>
        <begin position="202"/>
        <end position="220"/>
    </location>
</feature>
<evidence type="ECO:0000313" key="10">
    <source>
        <dbReference type="Proteomes" id="UP000886689"/>
    </source>
</evidence>
<keyword evidence="7" id="KW-0460">Magnesium</keyword>
<dbReference type="GO" id="GO:0009103">
    <property type="term" value="P:lipopolysaccharide biosynthetic process"/>
    <property type="evidence" value="ECO:0007669"/>
    <property type="project" value="TreeGrafter"/>
</dbReference>
<evidence type="ECO:0000256" key="2">
    <source>
        <dbReference type="ARBA" id="ARBA00022475"/>
    </source>
</evidence>
<dbReference type="PANTHER" id="PTHR22926:SF3">
    <property type="entry name" value="UNDECAPRENYL-PHOSPHATE ALPHA-N-ACETYLGLUCOSAMINYL 1-PHOSPHATE TRANSFERASE"/>
    <property type="match status" value="1"/>
</dbReference>
<feature type="transmembrane region" description="Helical" evidence="8">
    <location>
        <begin position="31"/>
        <end position="64"/>
    </location>
</feature>
<feature type="binding site" evidence="7">
    <location>
        <position position="68"/>
    </location>
    <ligand>
        <name>Mg(2+)</name>
        <dbReference type="ChEBI" id="CHEBI:18420"/>
    </ligand>
</feature>
<feature type="transmembrane region" description="Helical" evidence="8">
    <location>
        <begin position="76"/>
        <end position="93"/>
    </location>
</feature>
<reference evidence="9" key="1">
    <citation type="submission" date="2020-10" db="EMBL/GenBank/DDBJ databases">
        <title>Connecting structure to function with the recovery of over 1000 high-quality activated sludge metagenome-assembled genomes encoding full-length rRNA genes using long-read sequencing.</title>
        <authorList>
            <person name="Singleton C.M."/>
            <person name="Petriglieri F."/>
            <person name="Kristensen J.M."/>
            <person name="Kirkegaard R.H."/>
            <person name="Michaelsen T.Y."/>
            <person name="Andersen M.H."/>
            <person name="Karst S.M."/>
            <person name="Dueholm M.S."/>
            <person name="Nielsen P.H."/>
            <person name="Albertsen M."/>
        </authorList>
    </citation>
    <scope>NUCLEOTIDE SEQUENCE</scope>
    <source>
        <strain evidence="9">Hirt_18-Q3-R61-65_BATAC.395</strain>
    </source>
</reference>
<keyword evidence="5 8" id="KW-1133">Transmembrane helix</keyword>
<evidence type="ECO:0000256" key="1">
    <source>
        <dbReference type="ARBA" id="ARBA00004651"/>
    </source>
</evidence>
<evidence type="ECO:0000256" key="3">
    <source>
        <dbReference type="ARBA" id="ARBA00022679"/>
    </source>
</evidence>
<comment type="caution">
    <text evidence="9">The sequence shown here is derived from an EMBL/GenBank/DDBJ whole genome shotgun (WGS) entry which is preliminary data.</text>
</comment>
<dbReference type="PANTHER" id="PTHR22926">
    <property type="entry name" value="PHOSPHO-N-ACETYLMURAMOYL-PENTAPEPTIDE-TRANSFERASE"/>
    <property type="match status" value="1"/>
</dbReference>
<keyword evidence="7" id="KW-0479">Metal-binding</keyword>
<keyword evidence="6 8" id="KW-0472">Membrane</keyword>
<sequence>MSTKLPHCWLPYFAVFSFIDDRAGLPAGLRLLVHLALSALVIFVADVGGWTLVVVLTFAVAWMVNLFNFMDGADGLAGGMAVIGFAYGLASVTAGNGDLGLLSFCVVAAVSGFLVFNFPPARIFMGDAGSTTLGFLSGTLGVLGWQSGTWPLWFPVLVFSPFVVDATVTLLHRALRGEKVWQAHREHSYQKLVRMGWSHRRLVLTEYVLMTACAGAAFVLKDASAAVVLVGLCTTAVVYALIIVAVGVKWRNSQALSG</sequence>
<dbReference type="EMBL" id="JADJUC010000003">
    <property type="protein sequence ID" value="MBK8523310.1"/>
    <property type="molecule type" value="Genomic_DNA"/>
</dbReference>
<accession>A0A9D7JYU2</accession>
<dbReference type="InterPro" id="IPR000715">
    <property type="entry name" value="Glycosyl_transferase_4"/>
</dbReference>
<dbReference type="Pfam" id="PF00953">
    <property type="entry name" value="Glycos_transf_4"/>
    <property type="match status" value="1"/>
</dbReference>
<evidence type="ECO:0000256" key="6">
    <source>
        <dbReference type="ARBA" id="ARBA00023136"/>
    </source>
</evidence>
<feature type="transmembrane region" description="Helical" evidence="8">
    <location>
        <begin position="128"/>
        <end position="146"/>
    </location>
</feature>
<keyword evidence="4 8" id="KW-0812">Transmembrane</keyword>
<dbReference type="AlphaFoldDB" id="A0A9D7JYU2"/>
<evidence type="ECO:0000256" key="4">
    <source>
        <dbReference type="ARBA" id="ARBA00022692"/>
    </source>
</evidence>
<dbReference type="CDD" id="cd06854">
    <property type="entry name" value="GT_WbpL_WbcO_like"/>
    <property type="match status" value="1"/>
</dbReference>
<comment type="subcellular location">
    <subcellularLocation>
        <location evidence="1">Cell membrane</location>
        <topology evidence="1">Multi-pass membrane protein</topology>
    </subcellularLocation>
</comment>
<comment type="cofactor">
    <cofactor evidence="7">
        <name>Mg(2+)</name>
        <dbReference type="ChEBI" id="CHEBI:18420"/>
    </cofactor>
</comment>
<evidence type="ECO:0000256" key="5">
    <source>
        <dbReference type="ARBA" id="ARBA00022989"/>
    </source>
</evidence>
<feature type="transmembrane region" description="Helical" evidence="8">
    <location>
        <begin position="152"/>
        <end position="171"/>
    </location>
</feature>
<protein>
    <submittedName>
        <fullName evidence="9">Glycosyltransferase family 4 protein</fullName>
    </submittedName>
</protein>
<evidence type="ECO:0000256" key="8">
    <source>
        <dbReference type="SAM" id="Phobius"/>
    </source>
</evidence>